<evidence type="ECO:0000256" key="6">
    <source>
        <dbReference type="ARBA" id="ARBA00023134"/>
    </source>
</evidence>
<dbReference type="InterPro" id="IPR009001">
    <property type="entry name" value="Transl_elong_EF1A/Init_IF2_C"/>
</dbReference>
<sequence length="636" mass="71112">MQNIIVGTAGHVDHGKTCLIKALSGFDTDRLKEEKKRGITIDLGFANLPNDAGLHIGIIDVPGHEKFVKNMLAGIGGIDLVLMVIAMDEGVMPQTTEHFEILKMLHIPQGILVLTKSDMVDEEWAEMVEADVEDMVRGSFLEHAPVIRVSSYTGENIELLHDTIIRMVSDLGSRSTEPELFRLPVDRVFTTEGFGTVITGTLQEGMVQTGQEVMLYPRERLIKIRGIQSHGCREDAAYAGQRTALNLLNVKKEELKRGDVLAYPGSLVTSTLADVKLSIFQTSDRELKSGDRIHLNYGAAQTIAKAVLMDKDRVGPGESAYAQIRFDEPVVLKRNDRFIIRFLSPVETFGGGIVLDASPYKHRRGDEEAIGSLHKKETGTDQEVMELMIKEESRRFPSVDRIAADMDMPKSRACHMIGALKDSKRILLLSDESVIHMDYWKTIADYADGLLSGYHRENPINEGMDKEEFKSRLSEEFRLNDMRKGAVLLAELVKRMVVKTQGAYVSGKDFSTQYSRELKGMLEQIGTIYAQAGIEAPLTVDVLNQFKDKNRAKQIIADMHKNGRLVKLNPASYMDSAAYGQVLARLKDYLAANGEISLGEFRDMCGTSRKYAVQMLEFMDKKKITKMMGEKRVLIS</sequence>
<reference evidence="10" key="1">
    <citation type="submission" date="2022-01" db="EMBL/GenBank/DDBJ databases">
        <title>Collection of gut derived symbiotic bacterial strains cultured from healthy donors.</title>
        <authorList>
            <person name="Lin H."/>
            <person name="Kohout C."/>
            <person name="Waligurski E."/>
            <person name="Pamer E.G."/>
        </authorList>
    </citation>
    <scope>NUCLEOTIDE SEQUENCE</scope>
    <source>
        <strain evidence="10">DFI.6.55</strain>
    </source>
</reference>
<dbReference type="Pfam" id="PF25461">
    <property type="entry name" value="Beta-barrel_SelB"/>
    <property type="match status" value="1"/>
</dbReference>
<comment type="subcellular location">
    <subcellularLocation>
        <location evidence="1">Cytoplasm</location>
    </subcellularLocation>
</comment>
<evidence type="ECO:0000313" key="11">
    <source>
        <dbReference type="Proteomes" id="UP001299608"/>
    </source>
</evidence>
<dbReference type="InterPro" id="IPR015191">
    <property type="entry name" value="SelB_WHD4"/>
</dbReference>
<proteinExistence type="predicted"/>
<dbReference type="GO" id="GO:0003746">
    <property type="term" value="F:translation elongation factor activity"/>
    <property type="evidence" value="ECO:0007669"/>
    <property type="project" value="UniProtKB-KW"/>
</dbReference>
<dbReference type="Pfam" id="PF00009">
    <property type="entry name" value="GTP_EFTU"/>
    <property type="match status" value="1"/>
</dbReference>
<organism evidence="10 11">
    <name type="scientific">Enterocloster aldenensis</name>
    <dbReference type="NCBI Taxonomy" id="358742"/>
    <lineage>
        <taxon>Bacteria</taxon>
        <taxon>Bacillati</taxon>
        <taxon>Bacillota</taxon>
        <taxon>Clostridia</taxon>
        <taxon>Lachnospirales</taxon>
        <taxon>Lachnospiraceae</taxon>
        <taxon>Enterocloster</taxon>
    </lineage>
</organism>
<evidence type="ECO:0000256" key="2">
    <source>
        <dbReference type="ARBA" id="ARBA00015953"/>
    </source>
</evidence>
<keyword evidence="3" id="KW-0963">Cytoplasm</keyword>
<dbReference type="GO" id="GO:0003924">
    <property type="term" value="F:GTPase activity"/>
    <property type="evidence" value="ECO:0007669"/>
    <property type="project" value="InterPro"/>
</dbReference>
<dbReference type="InterPro" id="IPR004161">
    <property type="entry name" value="EFTu-like_2"/>
</dbReference>
<accession>A0AAW5BTK4</accession>
<comment type="function">
    <text evidence="7">Translation factor necessary for the incorporation of selenocysteine into proteins. It probably replaces EF-Tu for the insertion of selenocysteine directed by the UGA codon. SelB binds GTP and GDP.</text>
</comment>
<dbReference type="SUPFAM" id="SSF52540">
    <property type="entry name" value="P-loop containing nucleoside triphosphate hydrolases"/>
    <property type="match status" value="1"/>
</dbReference>
<dbReference type="InterPro" id="IPR000795">
    <property type="entry name" value="T_Tr_GTP-bd_dom"/>
</dbReference>
<dbReference type="GO" id="GO:0005525">
    <property type="term" value="F:GTP binding"/>
    <property type="evidence" value="ECO:0007669"/>
    <property type="project" value="UniProtKB-KW"/>
</dbReference>
<dbReference type="Pfam" id="PF09107">
    <property type="entry name" value="WHD_3rd_SelB"/>
    <property type="match status" value="1"/>
</dbReference>
<evidence type="ECO:0000256" key="7">
    <source>
        <dbReference type="ARBA" id="ARBA00025526"/>
    </source>
</evidence>
<dbReference type="InterPro" id="IPR009000">
    <property type="entry name" value="Transl_B-barrel_sf"/>
</dbReference>
<dbReference type="InterPro" id="IPR036388">
    <property type="entry name" value="WH-like_DNA-bd_sf"/>
</dbReference>
<evidence type="ECO:0000256" key="4">
    <source>
        <dbReference type="ARBA" id="ARBA00022741"/>
    </source>
</evidence>
<evidence type="ECO:0000256" key="5">
    <source>
        <dbReference type="ARBA" id="ARBA00022917"/>
    </source>
</evidence>
<keyword evidence="6" id="KW-0342">GTP-binding</keyword>
<dbReference type="GO" id="GO:0003723">
    <property type="term" value="F:RNA binding"/>
    <property type="evidence" value="ECO:0007669"/>
    <property type="project" value="InterPro"/>
</dbReference>
<dbReference type="InterPro" id="IPR027417">
    <property type="entry name" value="P-loop_NTPase"/>
</dbReference>
<dbReference type="NCBIfam" id="TIGR00231">
    <property type="entry name" value="small_GTP"/>
    <property type="match status" value="1"/>
</dbReference>
<comment type="caution">
    <text evidence="10">The sequence shown here is derived from an EMBL/GenBank/DDBJ whole genome shotgun (WGS) entry which is preliminary data.</text>
</comment>
<name>A0AAW5BTK4_9FIRM</name>
<dbReference type="CDD" id="cd15491">
    <property type="entry name" value="selB_III"/>
    <property type="match status" value="1"/>
</dbReference>
<dbReference type="GO" id="GO:0001514">
    <property type="term" value="P:selenocysteine incorporation"/>
    <property type="evidence" value="ECO:0007669"/>
    <property type="project" value="InterPro"/>
</dbReference>
<dbReference type="CDD" id="cd04171">
    <property type="entry name" value="SelB"/>
    <property type="match status" value="1"/>
</dbReference>
<evidence type="ECO:0000256" key="3">
    <source>
        <dbReference type="ARBA" id="ARBA00022490"/>
    </source>
</evidence>
<dbReference type="PANTHER" id="PTHR43721">
    <property type="entry name" value="ELONGATION FACTOR TU-RELATED"/>
    <property type="match status" value="1"/>
</dbReference>
<dbReference type="Proteomes" id="UP001299608">
    <property type="component" value="Unassembled WGS sequence"/>
</dbReference>
<dbReference type="CDD" id="cd03696">
    <property type="entry name" value="SelB_II"/>
    <property type="match status" value="1"/>
</dbReference>
<dbReference type="InterPro" id="IPR004535">
    <property type="entry name" value="Transl_elong_SelB"/>
</dbReference>
<dbReference type="Gene3D" id="3.40.50.300">
    <property type="entry name" value="P-loop containing nucleotide triphosphate hydrolases"/>
    <property type="match status" value="1"/>
</dbReference>
<dbReference type="InterPro" id="IPR005225">
    <property type="entry name" value="Small_GTP-bd"/>
</dbReference>
<protein>
    <recommendedName>
        <fullName evidence="2">Selenocysteine-specific elongation factor</fullName>
    </recommendedName>
    <alternativeName>
        <fullName evidence="8">SelB translation factor</fullName>
    </alternativeName>
</protein>
<dbReference type="SUPFAM" id="SSF50465">
    <property type="entry name" value="EF-Tu/eEF-1alpha/eIF2-gamma C-terminal domain"/>
    <property type="match status" value="1"/>
</dbReference>
<dbReference type="Pfam" id="PF03144">
    <property type="entry name" value="GTP_EFTU_D2"/>
    <property type="match status" value="1"/>
</dbReference>
<gene>
    <name evidence="10" type="primary">selB</name>
    <name evidence="10" type="ORF">L0N08_01800</name>
</gene>
<dbReference type="EMBL" id="JAKNGE010000002">
    <property type="protein sequence ID" value="MCG4744144.1"/>
    <property type="molecule type" value="Genomic_DNA"/>
</dbReference>
<dbReference type="Gene3D" id="1.10.10.10">
    <property type="entry name" value="Winged helix-like DNA-binding domain superfamily/Winged helix DNA-binding domain"/>
    <property type="match status" value="1"/>
</dbReference>
<dbReference type="PANTHER" id="PTHR43721:SF22">
    <property type="entry name" value="ELONGATION FACTOR TU, MITOCHONDRIAL"/>
    <property type="match status" value="1"/>
</dbReference>
<dbReference type="NCBIfam" id="TIGR00475">
    <property type="entry name" value="selB"/>
    <property type="match status" value="1"/>
</dbReference>
<evidence type="ECO:0000259" key="9">
    <source>
        <dbReference type="PROSITE" id="PS51722"/>
    </source>
</evidence>
<dbReference type="SUPFAM" id="SSF50447">
    <property type="entry name" value="Translation proteins"/>
    <property type="match status" value="1"/>
</dbReference>
<dbReference type="InterPro" id="IPR036390">
    <property type="entry name" value="WH_DNA-bd_sf"/>
</dbReference>
<dbReference type="SUPFAM" id="SSF46785">
    <property type="entry name" value="Winged helix' DNA-binding domain"/>
    <property type="match status" value="2"/>
</dbReference>
<evidence type="ECO:0000256" key="8">
    <source>
        <dbReference type="ARBA" id="ARBA00031615"/>
    </source>
</evidence>
<dbReference type="Gene3D" id="1.10.10.2770">
    <property type="match status" value="1"/>
</dbReference>
<dbReference type="RefSeq" id="WP_227115738.1">
    <property type="nucleotide sequence ID" value="NZ_JAJCID010000001.1"/>
</dbReference>
<dbReference type="InterPro" id="IPR050055">
    <property type="entry name" value="EF-Tu_GTPase"/>
</dbReference>
<dbReference type="InterPro" id="IPR031157">
    <property type="entry name" value="G_TR_CS"/>
</dbReference>
<evidence type="ECO:0000313" key="10">
    <source>
        <dbReference type="EMBL" id="MCG4744144.1"/>
    </source>
</evidence>
<keyword evidence="5" id="KW-0648">Protein biosynthesis</keyword>
<dbReference type="InterPro" id="IPR057335">
    <property type="entry name" value="Beta-barrel_SelB"/>
</dbReference>
<dbReference type="InterPro" id="IPR015190">
    <property type="entry name" value="Elong_fac_SelB-wing-hlx_typ-2"/>
</dbReference>
<dbReference type="GO" id="GO:0005829">
    <property type="term" value="C:cytosol"/>
    <property type="evidence" value="ECO:0007669"/>
    <property type="project" value="TreeGrafter"/>
</dbReference>
<dbReference type="AlphaFoldDB" id="A0AAW5BTK4"/>
<dbReference type="Pfam" id="PF09106">
    <property type="entry name" value="WHD_2nd_SelB"/>
    <property type="match status" value="1"/>
</dbReference>
<keyword evidence="10" id="KW-0251">Elongation factor</keyword>
<dbReference type="Gene3D" id="2.40.30.10">
    <property type="entry name" value="Translation factors"/>
    <property type="match status" value="1"/>
</dbReference>
<dbReference type="PROSITE" id="PS00301">
    <property type="entry name" value="G_TR_1"/>
    <property type="match status" value="1"/>
</dbReference>
<keyword evidence="4" id="KW-0547">Nucleotide-binding</keyword>
<feature type="domain" description="Tr-type G" evidence="9">
    <location>
        <begin position="1"/>
        <end position="179"/>
    </location>
</feature>
<evidence type="ECO:0000256" key="1">
    <source>
        <dbReference type="ARBA" id="ARBA00004496"/>
    </source>
</evidence>
<dbReference type="PROSITE" id="PS51722">
    <property type="entry name" value="G_TR_2"/>
    <property type="match status" value="1"/>
</dbReference>